<dbReference type="Gene3D" id="3.60.21.10">
    <property type="match status" value="1"/>
</dbReference>
<evidence type="ECO:0000313" key="2">
    <source>
        <dbReference type="EMBL" id="USJ26709.1"/>
    </source>
</evidence>
<gene>
    <name evidence="2" type="ORF">NE863_22470</name>
    <name evidence="3" type="ORF">P4B07_23070</name>
</gene>
<geneLocation type="plasmid" evidence="3 5">
    <name>unnamedA</name>
</geneLocation>
<feature type="domain" description="Calcineurin-like phosphoesterase" evidence="1">
    <location>
        <begin position="9"/>
        <end position="172"/>
    </location>
</feature>
<dbReference type="GeneID" id="29522011"/>
<geneLocation type="plasmid" evidence="2 4">
    <name>pA</name>
</geneLocation>
<dbReference type="InterPro" id="IPR050126">
    <property type="entry name" value="Ap4A_hydrolase"/>
</dbReference>
<dbReference type="EC" id="3.1.-.-" evidence="3"/>
<dbReference type="SUPFAM" id="SSF56300">
    <property type="entry name" value="Metallo-dependent phosphatases"/>
    <property type="match status" value="1"/>
</dbReference>
<sequence>MAVRHLTFAVGDIHGCLDQLRALLDEIEDYAPTGRVIFLGDLIDRGPDSRAVIELIMAGPTKPGWTWLTLKGNHEEMLWGASSGESDVDWWLVNGGRETLISYDGTVPGRHLKWIKELPTILVERFRIFVHAGVDDTRPLEQQDDGVFLWIRPPDDYSGEYWGRHLCHGHTPSTANPRTVGNRTNVDSGAVFSGILSCAIFDDDQAGGPIDFLTASKAAWRVE</sequence>
<dbReference type="AlphaFoldDB" id="A0A9Q9DCQ0"/>
<evidence type="ECO:0000313" key="3">
    <source>
        <dbReference type="EMBL" id="WFP94101.1"/>
    </source>
</evidence>
<reference evidence="2" key="1">
    <citation type="submission" date="2022-06" db="EMBL/GenBank/DDBJ databases">
        <title>Physiological and biochemical characterization and genomic elucidation of a strain of the genus Ensifer adhaerens M8 that combines arsenic oxidation and chromium reduction.</title>
        <authorList>
            <person name="Li X."/>
            <person name="Yu c."/>
        </authorList>
    </citation>
    <scope>NUCLEOTIDE SEQUENCE</scope>
    <source>
        <strain evidence="2">M8</strain>
        <plasmid evidence="2">pA</plasmid>
    </source>
</reference>
<dbReference type="GO" id="GO:0110154">
    <property type="term" value="P:RNA decapping"/>
    <property type="evidence" value="ECO:0007669"/>
    <property type="project" value="TreeGrafter"/>
</dbReference>
<evidence type="ECO:0000313" key="4">
    <source>
        <dbReference type="Proteomes" id="UP001055460"/>
    </source>
</evidence>
<dbReference type="PANTHER" id="PTHR42850">
    <property type="entry name" value="METALLOPHOSPHOESTERASE"/>
    <property type="match status" value="1"/>
</dbReference>
<evidence type="ECO:0000259" key="1">
    <source>
        <dbReference type="Pfam" id="PF00149"/>
    </source>
</evidence>
<dbReference type="GO" id="GO:0008803">
    <property type="term" value="F:bis(5'-nucleosyl)-tetraphosphatase (symmetrical) activity"/>
    <property type="evidence" value="ECO:0007669"/>
    <property type="project" value="TreeGrafter"/>
</dbReference>
<dbReference type="EMBL" id="CP121309">
    <property type="protein sequence ID" value="WFP94101.1"/>
    <property type="molecule type" value="Genomic_DNA"/>
</dbReference>
<dbReference type="InterPro" id="IPR004843">
    <property type="entry name" value="Calcineurin-like_PHP"/>
</dbReference>
<dbReference type="KEGG" id="eah:FA04_22785"/>
<dbReference type="InterPro" id="IPR029052">
    <property type="entry name" value="Metallo-depent_PP-like"/>
</dbReference>
<name>A0A9Q9DCQ0_ENSAD</name>
<dbReference type="GO" id="GO:0016791">
    <property type="term" value="F:phosphatase activity"/>
    <property type="evidence" value="ECO:0007669"/>
    <property type="project" value="TreeGrafter"/>
</dbReference>
<dbReference type="Proteomes" id="UP001055460">
    <property type="component" value="Plasmid pA"/>
</dbReference>
<keyword evidence="3" id="KW-0378">Hydrolase</keyword>
<keyword evidence="2" id="KW-0614">Plasmid</keyword>
<proteinExistence type="predicted"/>
<organism evidence="2 4">
    <name type="scientific">Ensifer adhaerens</name>
    <name type="common">Sinorhizobium morelense</name>
    <dbReference type="NCBI Taxonomy" id="106592"/>
    <lineage>
        <taxon>Bacteria</taxon>
        <taxon>Pseudomonadati</taxon>
        <taxon>Pseudomonadota</taxon>
        <taxon>Alphaproteobacteria</taxon>
        <taxon>Hyphomicrobiales</taxon>
        <taxon>Rhizobiaceae</taxon>
        <taxon>Sinorhizobium/Ensifer group</taxon>
        <taxon>Ensifer</taxon>
    </lineage>
</organism>
<reference evidence="3 5" key="2">
    <citation type="submission" date="2023-03" db="EMBL/GenBank/DDBJ databases">
        <title>Comparative genome and transcriptome analysis combination mining strategies for increasing vitamin B12 production of Ensifer adhaerens strain.</title>
        <authorList>
            <person name="Yongheng L."/>
        </authorList>
    </citation>
    <scope>NUCLEOTIDE SEQUENCE [LARGE SCALE GENOMIC DNA]</scope>
    <source>
        <strain evidence="3 5">Casida A-T305</strain>
        <plasmid evidence="3 5">unnamedA</plasmid>
    </source>
</reference>
<dbReference type="GO" id="GO:0005737">
    <property type="term" value="C:cytoplasm"/>
    <property type="evidence" value="ECO:0007669"/>
    <property type="project" value="TreeGrafter"/>
</dbReference>
<accession>A0A9Q9DCQ0</accession>
<dbReference type="Pfam" id="PF00149">
    <property type="entry name" value="Metallophos"/>
    <property type="match status" value="1"/>
</dbReference>
<protein>
    <submittedName>
        <fullName evidence="3">Metallophosphoesterase family protein</fullName>
        <ecNumber evidence="3">3.1.-.-</ecNumber>
    </submittedName>
    <submittedName>
        <fullName evidence="2">Serine/threonine protein phosphatase</fullName>
    </submittedName>
</protein>
<dbReference type="EMBL" id="CP098808">
    <property type="protein sequence ID" value="USJ26709.1"/>
    <property type="molecule type" value="Genomic_DNA"/>
</dbReference>
<dbReference type="RefSeq" id="WP_034799633.1">
    <property type="nucleotide sequence ID" value="NZ_CAXURO020000002.1"/>
</dbReference>
<dbReference type="PANTHER" id="PTHR42850:SF4">
    <property type="entry name" value="ZINC-DEPENDENT ENDOPOLYPHOSPHATASE"/>
    <property type="match status" value="1"/>
</dbReference>
<keyword evidence="5" id="KW-1185">Reference proteome</keyword>
<evidence type="ECO:0000313" key="5">
    <source>
        <dbReference type="Proteomes" id="UP001214094"/>
    </source>
</evidence>
<dbReference type="CDD" id="cd00144">
    <property type="entry name" value="MPP_PPP_family"/>
    <property type="match status" value="1"/>
</dbReference>
<dbReference type="Proteomes" id="UP001214094">
    <property type="component" value="Plasmid unnamedA"/>
</dbReference>